<dbReference type="InterPro" id="IPR028946">
    <property type="entry name" value="Ntox44"/>
</dbReference>
<dbReference type="Pfam" id="PF05488">
    <property type="entry name" value="PAAR_motif"/>
    <property type="match status" value="1"/>
</dbReference>
<proteinExistence type="predicted"/>
<dbReference type="Proteomes" id="UP000053048">
    <property type="component" value="Unassembled WGS sequence"/>
</dbReference>
<evidence type="ECO:0000259" key="1">
    <source>
        <dbReference type="Pfam" id="PF15607"/>
    </source>
</evidence>
<dbReference type="CDD" id="cd14743">
    <property type="entry name" value="PAAR_CT_1"/>
    <property type="match status" value="1"/>
</dbReference>
<dbReference type="EMBL" id="LKEJ01000156">
    <property type="protein sequence ID" value="KTB58120.1"/>
    <property type="molecule type" value="Genomic_DNA"/>
</dbReference>
<feature type="domain" description="Bacterial toxin 44" evidence="1">
    <location>
        <begin position="224"/>
        <end position="336"/>
    </location>
</feature>
<keyword evidence="3" id="KW-1185">Reference proteome</keyword>
<protein>
    <recommendedName>
        <fullName evidence="1">Bacterial toxin 44 domain-containing protein</fullName>
    </recommendedName>
</protein>
<dbReference type="InterPro" id="IPR008727">
    <property type="entry name" value="PAAR_motif"/>
</dbReference>
<name>A0A0W0HBB8_PSEVI</name>
<organism evidence="2 3">
    <name type="scientific">Pseudomonas viridiflava ICMP 13104</name>
    <dbReference type="NCBI Taxonomy" id="1198305"/>
    <lineage>
        <taxon>Bacteria</taxon>
        <taxon>Pseudomonadati</taxon>
        <taxon>Pseudomonadota</taxon>
        <taxon>Gammaproteobacteria</taxon>
        <taxon>Pseudomonadales</taxon>
        <taxon>Pseudomonadaceae</taxon>
        <taxon>Pseudomonas</taxon>
    </lineage>
</organism>
<evidence type="ECO:0000313" key="3">
    <source>
        <dbReference type="Proteomes" id="UP000053048"/>
    </source>
</evidence>
<dbReference type="Pfam" id="PF15607">
    <property type="entry name" value="Ntox44"/>
    <property type="match status" value="1"/>
</dbReference>
<evidence type="ECO:0000313" key="2">
    <source>
        <dbReference type="EMBL" id="KTB58120.1"/>
    </source>
</evidence>
<comment type="caution">
    <text evidence="2">The sequence shown here is derived from an EMBL/GenBank/DDBJ whole genome shotgun (WGS) entry which is preliminary data.</text>
</comment>
<accession>A0A0W0HBB8</accession>
<gene>
    <name evidence="2" type="ORF">AO067_17750</name>
</gene>
<reference evidence="2 3" key="1">
    <citation type="submission" date="2015-09" db="EMBL/GenBank/DDBJ databases">
        <title>Genome sequence of ICMP 13104.</title>
        <authorList>
            <person name="Visnovsky S."/>
            <person name="Lu A."/>
            <person name="Panda P."/>
            <person name="Pitman A."/>
        </authorList>
    </citation>
    <scope>NUCLEOTIDE SEQUENCE [LARGE SCALE GENOMIC DNA]</scope>
    <source>
        <strain evidence="2 3">ICMP 13104</strain>
    </source>
</reference>
<sequence length="371" mass="40215">MIPSARQGDMHLCPLPGHGSTPIVTASSDTLINGMSAARVGDLCACGALIVTGFPAIIINGRPMAHLGSPTSHGGTIISGSLDVGGGFDFGAAAGPAIDFSRLGILRSDGSLDALKLDQLVADPELHEKASAAEALFSPAASSTTTDPVCNHPDQMEELARYIADEMNRNLLHPTVQKLKKLLNYDAAEETRKWMELPWYAQLGAQNNPQTIAAANTAAAMAIWTEKVGQNREWDHKWKLRSMYNGDTWHKQGKHAYYYDIWSNIHYGYIGMAAGFSESVLLDGAGLEQIVSETLGKIRKPIKNDWPTPSKNVEGLRAWDDDPDRIAIGIGIALYRRLPEGAVQGSEIMKDVLQVPDKSWGKGVELHSCFK</sequence>
<dbReference type="AlphaFoldDB" id="A0A0W0HBB8"/>
<dbReference type="Gene3D" id="2.60.200.60">
    <property type="match status" value="1"/>
</dbReference>